<accession>A0A1J5T7L7</accession>
<evidence type="ECO:0008006" key="5">
    <source>
        <dbReference type="Google" id="ProtNLM"/>
    </source>
</evidence>
<sequence length="179" mass="19436">MDSEESNEWEETEYESLDWGDSENEGETSVVSLYPSTNKPNVAALLLIIAGFVLLGTATTMNGILNDGDKIQGVTVKYNEVMQEMGLEIDEEGEEIDESFVSNVIEVGMIWELVCAVLSFVGGALLVMRQNYNLVLVGCAAAIVGLGGLLLSTLCGASALYFTFQSKPEFGINEQDESW</sequence>
<keyword evidence="2" id="KW-0812">Transmembrane</keyword>
<feature type="region of interest" description="Disordered" evidence="1">
    <location>
        <begin position="1"/>
        <end position="25"/>
    </location>
</feature>
<name>A0A1J5T7L7_9ARCH</name>
<evidence type="ECO:0000313" key="4">
    <source>
        <dbReference type="Proteomes" id="UP000183080"/>
    </source>
</evidence>
<dbReference type="EMBL" id="MIZA01000025">
    <property type="protein sequence ID" value="OIR16115.1"/>
    <property type="molecule type" value="Genomic_DNA"/>
</dbReference>
<dbReference type="STRING" id="1888995.BD935_03205"/>
<feature type="transmembrane region" description="Helical" evidence="2">
    <location>
        <begin position="109"/>
        <end position="128"/>
    </location>
</feature>
<organism evidence="3 4">
    <name type="scientific">Marine Group III euryarchaeote CG-Epi1</name>
    <dbReference type="NCBI Taxonomy" id="1888995"/>
    <lineage>
        <taxon>Archaea</taxon>
        <taxon>Methanobacteriati</taxon>
        <taxon>Thermoplasmatota</taxon>
        <taxon>Thermoplasmata</taxon>
        <taxon>Candidatus Thermoprofundales</taxon>
    </lineage>
</organism>
<evidence type="ECO:0000256" key="2">
    <source>
        <dbReference type="SAM" id="Phobius"/>
    </source>
</evidence>
<proteinExistence type="predicted"/>
<dbReference type="AlphaFoldDB" id="A0A1J5T7L7"/>
<comment type="caution">
    <text evidence="3">The sequence shown here is derived from an EMBL/GenBank/DDBJ whole genome shotgun (WGS) entry which is preliminary data.</text>
</comment>
<dbReference type="Proteomes" id="UP000183080">
    <property type="component" value="Unassembled WGS sequence"/>
</dbReference>
<reference evidence="3 4" key="1">
    <citation type="submission" date="2016-08" db="EMBL/GenBank/DDBJ databases">
        <title>New Insights into Marine Group III Euryarchaeota, from dark to light.</title>
        <authorList>
            <person name="Haro-Moreno J.M."/>
            <person name="Rodriguez-Valera F."/>
            <person name="Lopez-Garcia P."/>
            <person name="Moreira D."/>
            <person name="Martin-Cuadrado A.B."/>
        </authorList>
    </citation>
    <scope>NUCLEOTIDE SEQUENCE [LARGE SCALE GENOMIC DNA]</scope>
    <source>
        <strain evidence="3">CG-Epi1</strain>
    </source>
</reference>
<evidence type="ECO:0000313" key="3">
    <source>
        <dbReference type="EMBL" id="OIR16115.1"/>
    </source>
</evidence>
<gene>
    <name evidence="3" type="ORF">BD935_03205</name>
</gene>
<keyword evidence="2" id="KW-1133">Transmembrane helix</keyword>
<evidence type="ECO:0000256" key="1">
    <source>
        <dbReference type="SAM" id="MobiDB-lite"/>
    </source>
</evidence>
<feature type="transmembrane region" description="Helical" evidence="2">
    <location>
        <begin position="134"/>
        <end position="162"/>
    </location>
</feature>
<protein>
    <recommendedName>
        <fullName evidence="5">DUF4064 domain-containing protein</fullName>
    </recommendedName>
</protein>
<keyword evidence="2" id="KW-0472">Membrane</keyword>
<feature type="transmembrane region" description="Helical" evidence="2">
    <location>
        <begin position="42"/>
        <end position="65"/>
    </location>
</feature>